<evidence type="ECO:0000256" key="2">
    <source>
        <dbReference type="SAM" id="MobiDB-lite"/>
    </source>
</evidence>
<gene>
    <name evidence="3" type="ORF">FEQUK3_LOCUS10616</name>
</gene>
<dbReference type="EMBL" id="CAJSTJ010000173">
    <property type="protein sequence ID" value="CAG7564905.1"/>
    <property type="molecule type" value="Genomic_DNA"/>
</dbReference>
<organism evidence="3 4">
    <name type="scientific">Fusarium equiseti</name>
    <name type="common">Fusarium scirpi</name>
    <dbReference type="NCBI Taxonomy" id="61235"/>
    <lineage>
        <taxon>Eukaryota</taxon>
        <taxon>Fungi</taxon>
        <taxon>Dikarya</taxon>
        <taxon>Ascomycota</taxon>
        <taxon>Pezizomycotina</taxon>
        <taxon>Sordariomycetes</taxon>
        <taxon>Hypocreomycetidae</taxon>
        <taxon>Hypocreales</taxon>
        <taxon>Nectriaceae</taxon>
        <taxon>Fusarium</taxon>
        <taxon>Fusarium incarnatum-equiseti species complex</taxon>
    </lineage>
</organism>
<accession>A0A8J2NNU0</accession>
<name>A0A8J2NNU0_FUSEQ</name>
<sequence>MAENQFVVVDRPRKRNDPTPSEKAIAETLKKTEERLQAAETEIQTLSAQLRASEADRRDEFNKMKNINNGLLHRLEELEITTTKNNNRAADIKERIEAIVPSVKSTVDEQMEKVTEVKDTCSNLTILARDNRKKATSNTSAIADLTAQVTYLNNMLGVTATTRVPRSSDRY</sequence>
<dbReference type="Proteomes" id="UP000693738">
    <property type="component" value="Unassembled WGS sequence"/>
</dbReference>
<feature type="region of interest" description="Disordered" evidence="2">
    <location>
        <begin position="1"/>
        <end position="22"/>
    </location>
</feature>
<evidence type="ECO:0000313" key="3">
    <source>
        <dbReference type="EMBL" id="CAG7564905.1"/>
    </source>
</evidence>
<comment type="caution">
    <text evidence="3">The sequence shown here is derived from an EMBL/GenBank/DDBJ whole genome shotgun (WGS) entry which is preliminary data.</text>
</comment>
<keyword evidence="1" id="KW-0175">Coiled coil</keyword>
<evidence type="ECO:0000256" key="1">
    <source>
        <dbReference type="SAM" id="Coils"/>
    </source>
</evidence>
<proteinExistence type="predicted"/>
<dbReference type="AlphaFoldDB" id="A0A8J2NNU0"/>
<evidence type="ECO:0000313" key="4">
    <source>
        <dbReference type="Proteomes" id="UP000693738"/>
    </source>
</evidence>
<reference evidence="3" key="1">
    <citation type="submission" date="2021-05" db="EMBL/GenBank/DDBJ databases">
        <authorList>
            <person name="Khan N."/>
        </authorList>
    </citation>
    <scope>NUCLEOTIDE SEQUENCE</scope>
</reference>
<feature type="coiled-coil region" evidence="1">
    <location>
        <begin position="22"/>
        <end position="56"/>
    </location>
</feature>
<protein>
    <submittedName>
        <fullName evidence="3">Uncharacterized protein</fullName>
    </submittedName>
</protein>